<dbReference type="AlphaFoldDB" id="D6RQG8"/>
<organism evidence="1 2">
    <name type="scientific">Coprinopsis cinerea (strain Okayama-7 / 130 / ATCC MYA-4618 / FGSC 9003)</name>
    <name type="common">Inky cap fungus</name>
    <name type="synonym">Hormographiella aspergillata</name>
    <dbReference type="NCBI Taxonomy" id="240176"/>
    <lineage>
        <taxon>Eukaryota</taxon>
        <taxon>Fungi</taxon>
        <taxon>Dikarya</taxon>
        <taxon>Basidiomycota</taxon>
        <taxon>Agaricomycotina</taxon>
        <taxon>Agaricomycetes</taxon>
        <taxon>Agaricomycetidae</taxon>
        <taxon>Agaricales</taxon>
        <taxon>Agaricineae</taxon>
        <taxon>Psathyrellaceae</taxon>
        <taxon>Coprinopsis</taxon>
    </lineage>
</organism>
<dbReference type="KEGG" id="cci:CC1G_15707"/>
<keyword evidence="2" id="KW-1185">Reference proteome</keyword>
<dbReference type="InParanoid" id="D6RQG8"/>
<dbReference type="EMBL" id="AACS02000011">
    <property type="protein sequence ID" value="EFI26784.1"/>
    <property type="molecule type" value="Genomic_DNA"/>
</dbReference>
<dbReference type="HOGENOM" id="CLU_2739904_0_0_1"/>
<evidence type="ECO:0000313" key="1">
    <source>
        <dbReference type="EMBL" id="EFI26784.1"/>
    </source>
</evidence>
<evidence type="ECO:0000313" key="2">
    <source>
        <dbReference type="Proteomes" id="UP000001861"/>
    </source>
</evidence>
<name>D6RQG8_COPC7</name>
<dbReference type="Proteomes" id="UP000001861">
    <property type="component" value="Unassembled WGS sequence"/>
</dbReference>
<dbReference type="RefSeq" id="XP_002910278.1">
    <property type="nucleotide sequence ID" value="XM_002910232.1"/>
</dbReference>
<dbReference type="GeneID" id="9378818"/>
<comment type="caution">
    <text evidence="1">The sequence shown here is derived from an EMBL/GenBank/DDBJ whole genome shotgun (WGS) entry which is preliminary data.</text>
</comment>
<reference evidence="1 2" key="1">
    <citation type="journal article" date="2010" name="Proc. Natl. Acad. Sci. U.S.A.">
        <title>Insights into evolution of multicellular fungi from the assembled chromosomes of the mushroom Coprinopsis cinerea (Coprinus cinereus).</title>
        <authorList>
            <person name="Stajich J.E."/>
            <person name="Wilke S.K."/>
            <person name="Ahren D."/>
            <person name="Au C.H."/>
            <person name="Birren B.W."/>
            <person name="Borodovsky M."/>
            <person name="Burns C."/>
            <person name="Canback B."/>
            <person name="Casselton L.A."/>
            <person name="Cheng C.K."/>
            <person name="Deng J."/>
            <person name="Dietrich F.S."/>
            <person name="Fargo D.C."/>
            <person name="Farman M.L."/>
            <person name="Gathman A.C."/>
            <person name="Goldberg J."/>
            <person name="Guigo R."/>
            <person name="Hoegger P.J."/>
            <person name="Hooker J.B."/>
            <person name="Huggins A."/>
            <person name="James T.Y."/>
            <person name="Kamada T."/>
            <person name="Kilaru S."/>
            <person name="Kodira C."/>
            <person name="Kues U."/>
            <person name="Kupfer D."/>
            <person name="Kwan H.S."/>
            <person name="Lomsadze A."/>
            <person name="Li W."/>
            <person name="Lilly W.W."/>
            <person name="Ma L.J."/>
            <person name="Mackey A.J."/>
            <person name="Manning G."/>
            <person name="Martin F."/>
            <person name="Muraguchi H."/>
            <person name="Natvig D.O."/>
            <person name="Palmerini H."/>
            <person name="Ramesh M.A."/>
            <person name="Rehmeyer C.J."/>
            <person name="Roe B.A."/>
            <person name="Shenoy N."/>
            <person name="Stanke M."/>
            <person name="Ter-Hovhannisyan V."/>
            <person name="Tunlid A."/>
            <person name="Velagapudi R."/>
            <person name="Vision T.J."/>
            <person name="Zeng Q."/>
            <person name="Zolan M.E."/>
            <person name="Pukkila P.J."/>
        </authorList>
    </citation>
    <scope>NUCLEOTIDE SEQUENCE [LARGE SCALE GENOMIC DNA]</scope>
    <source>
        <strain evidence="2">Okayama-7 / 130 / ATCC MYA-4618 / FGSC 9003</strain>
    </source>
</reference>
<gene>
    <name evidence="1" type="ORF">CC1G_15707</name>
</gene>
<sequence length="71" mass="7737">MNSSSGRPPPPYNGLPPPIPSHLNQVNAAKWQAGYWQPNPHYNPMLHSAQAAQMMAAAAAHSRMQGEVLTY</sequence>
<accession>D6RQG8</accession>
<protein>
    <submittedName>
        <fullName evidence="1">Uncharacterized protein</fullName>
    </submittedName>
</protein>
<proteinExistence type="predicted"/>
<dbReference type="VEuPathDB" id="FungiDB:CC1G_15707"/>